<gene>
    <name evidence="1" type="ORF">BG04_5933</name>
</gene>
<name>A0A0B6A9C2_PRIM2</name>
<organism evidence="1 2">
    <name type="scientific">Priestia megaterium (strain ATCC 14581 / DSM 32 / CCUG 1817 / JCM 2506 / NBRC 15308 / NCIMB 9376 / NCTC 10342 / NRRL B-14308 / VKM B-512 / Ford 19)</name>
    <name type="common">Bacillus megaterium</name>
    <dbReference type="NCBI Taxonomy" id="1348623"/>
    <lineage>
        <taxon>Bacteria</taxon>
        <taxon>Bacillati</taxon>
        <taxon>Bacillota</taxon>
        <taxon>Bacilli</taxon>
        <taxon>Bacillales</taxon>
        <taxon>Bacillaceae</taxon>
        <taxon>Priestia</taxon>
    </lineage>
</organism>
<dbReference type="AlphaFoldDB" id="A0A0B6A9C2"/>
<accession>A0A0B6A9C2</accession>
<keyword evidence="1" id="KW-0614">Plasmid</keyword>
<protein>
    <submittedName>
        <fullName evidence="1">Uncharacterized protein</fullName>
    </submittedName>
</protein>
<evidence type="ECO:0000313" key="2">
    <source>
        <dbReference type="Proteomes" id="UP000031829"/>
    </source>
</evidence>
<reference evidence="1 2" key="1">
    <citation type="journal article" date="2015" name="Genome Announc.">
        <title>Complete genome sequences for 35 biothreat assay-relevant bacillus species.</title>
        <authorList>
            <person name="Johnson S.L."/>
            <person name="Daligault H.E."/>
            <person name="Davenport K.W."/>
            <person name="Jaissle J."/>
            <person name="Frey K.G."/>
            <person name="Ladner J.T."/>
            <person name="Broomall S.M."/>
            <person name="Bishop-Lilly K.A."/>
            <person name="Bruce D.C."/>
            <person name="Gibbons H.S."/>
            <person name="Coyne S.R."/>
            <person name="Lo C.C."/>
            <person name="Meincke L."/>
            <person name="Munk A.C."/>
            <person name="Koroleva G.I."/>
            <person name="Rosenzweig C.N."/>
            <person name="Palacios G.F."/>
            <person name="Redden C.L."/>
            <person name="Minogue T.D."/>
            <person name="Chain P.S."/>
        </authorList>
    </citation>
    <scope>NUCLEOTIDE SEQUENCE [LARGE SCALE GENOMIC DNA]</scope>
    <source>
        <strain evidence="2">ATCC 14581 / DSM 32 / JCM 2506 / NBRC 15308 / NCIMB 9376 / NCTC 10342 / NRRL B-14308 / VKM B-512</strain>
        <plasmid evidence="1 2">pBMV_1</plasmid>
    </source>
</reference>
<proteinExistence type="predicted"/>
<dbReference type="KEGG" id="bmeg:BG04_5933"/>
<dbReference type="EMBL" id="CP009919">
    <property type="protein sequence ID" value="AJI20156.1"/>
    <property type="molecule type" value="Genomic_DNA"/>
</dbReference>
<sequence length="65" mass="6616">MTNPAPALKPTSVPTSKPLAINPRFLSDVDSAINVMAPAYSPPVENPCTSLAISNNIGAAIPIAS</sequence>
<geneLocation type="plasmid" evidence="1 2">
    <name>pBMV_1</name>
</geneLocation>
<dbReference type="HOGENOM" id="CLU_2840696_0_0_9"/>
<dbReference type="Proteomes" id="UP000031829">
    <property type="component" value="Plasmid pBMV_1"/>
</dbReference>
<evidence type="ECO:0000313" key="1">
    <source>
        <dbReference type="EMBL" id="AJI20156.1"/>
    </source>
</evidence>